<evidence type="ECO:0000259" key="7">
    <source>
        <dbReference type="Pfam" id="PF17917"/>
    </source>
</evidence>
<evidence type="ECO:0000313" key="9">
    <source>
        <dbReference type="Proteomes" id="UP001057375"/>
    </source>
</evidence>
<name>A0ABQ5KI46_9EUKA</name>
<proteinExistence type="predicted"/>
<dbReference type="EMBL" id="BQXS01008927">
    <property type="protein sequence ID" value="GKT30610.1"/>
    <property type="molecule type" value="Genomic_DNA"/>
</dbReference>
<dbReference type="PANTHER" id="PTHR37984:SF5">
    <property type="entry name" value="PROTEIN NYNRIN-LIKE"/>
    <property type="match status" value="1"/>
</dbReference>
<dbReference type="SUPFAM" id="SSF56672">
    <property type="entry name" value="DNA/RNA polymerases"/>
    <property type="match status" value="1"/>
</dbReference>
<evidence type="ECO:0000256" key="1">
    <source>
        <dbReference type="ARBA" id="ARBA00022679"/>
    </source>
</evidence>
<dbReference type="Pfam" id="PF17917">
    <property type="entry name" value="RT_RNaseH"/>
    <property type="match status" value="1"/>
</dbReference>
<reference evidence="8" key="1">
    <citation type="submission" date="2022-03" db="EMBL/GenBank/DDBJ databases">
        <title>Draft genome sequence of Aduncisulcus paluster, a free-living microaerophilic Fornicata.</title>
        <authorList>
            <person name="Yuyama I."/>
            <person name="Kume K."/>
            <person name="Tamura T."/>
            <person name="Inagaki Y."/>
            <person name="Hashimoto T."/>
        </authorList>
    </citation>
    <scope>NUCLEOTIDE SEQUENCE</scope>
    <source>
        <strain evidence="8">NY0171</strain>
    </source>
</reference>
<dbReference type="InterPro" id="IPR043502">
    <property type="entry name" value="DNA/RNA_pol_sf"/>
</dbReference>
<keyword evidence="5" id="KW-0378">Hydrolase</keyword>
<organism evidence="8 9">
    <name type="scientific">Aduncisulcus paluster</name>
    <dbReference type="NCBI Taxonomy" id="2918883"/>
    <lineage>
        <taxon>Eukaryota</taxon>
        <taxon>Metamonada</taxon>
        <taxon>Carpediemonas-like organisms</taxon>
        <taxon>Aduncisulcus</taxon>
    </lineage>
</organism>
<evidence type="ECO:0000256" key="2">
    <source>
        <dbReference type="ARBA" id="ARBA00022695"/>
    </source>
</evidence>
<evidence type="ECO:0000256" key="6">
    <source>
        <dbReference type="ARBA" id="ARBA00022918"/>
    </source>
</evidence>
<dbReference type="CDD" id="cd09274">
    <property type="entry name" value="RNase_HI_RT_Ty3"/>
    <property type="match status" value="1"/>
</dbReference>
<feature type="non-terminal residue" evidence="8">
    <location>
        <position position="155"/>
    </location>
</feature>
<dbReference type="PANTHER" id="PTHR37984">
    <property type="entry name" value="PROTEIN CBG26694"/>
    <property type="match status" value="1"/>
</dbReference>
<sequence length="155" mass="17365">LHLFTDASDYGMGGILLQISKTGKRSPLALISKSLSAVQRRWSTYEKEAWAIVSSIHKLDYFLRGHHFTLHTDHRNLTFLRTDTSAKVGRWFLSLSEYSFDIIHVAGAQNGAADCLSRLPIKKGPVKSQVLCVQPIGLEFDANNALVKELLELQK</sequence>
<evidence type="ECO:0000256" key="5">
    <source>
        <dbReference type="ARBA" id="ARBA00022801"/>
    </source>
</evidence>
<dbReference type="InterPro" id="IPR050951">
    <property type="entry name" value="Retrovirus_Pol_polyprotein"/>
</dbReference>
<protein>
    <recommendedName>
        <fullName evidence="7">Reverse transcriptase RNase H-like domain-containing protein</fullName>
    </recommendedName>
</protein>
<feature type="non-terminal residue" evidence="8">
    <location>
        <position position="1"/>
    </location>
</feature>
<feature type="domain" description="Reverse transcriptase RNase H-like" evidence="7">
    <location>
        <begin position="2"/>
        <end position="98"/>
    </location>
</feature>
<dbReference type="Gene3D" id="3.10.20.370">
    <property type="match status" value="1"/>
</dbReference>
<accession>A0ABQ5KI46</accession>
<keyword evidence="6" id="KW-0695">RNA-directed DNA polymerase</keyword>
<keyword evidence="2" id="KW-0548">Nucleotidyltransferase</keyword>
<evidence type="ECO:0000256" key="3">
    <source>
        <dbReference type="ARBA" id="ARBA00022722"/>
    </source>
</evidence>
<keyword evidence="9" id="KW-1185">Reference proteome</keyword>
<dbReference type="Proteomes" id="UP001057375">
    <property type="component" value="Unassembled WGS sequence"/>
</dbReference>
<comment type="caution">
    <text evidence="8">The sequence shown here is derived from an EMBL/GenBank/DDBJ whole genome shotgun (WGS) entry which is preliminary data.</text>
</comment>
<dbReference type="InterPro" id="IPR041373">
    <property type="entry name" value="RT_RNaseH"/>
</dbReference>
<keyword evidence="1" id="KW-0808">Transferase</keyword>
<keyword evidence="4" id="KW-0255">Endonuclease</keyword>
<keyword evidence="3" id="KW-0540">Nuclease</keyword>
<evidence type="ECO:0000256" key="4">
    <source>
        <dbReference type="ARBA" id="ARBA00022759"/>
    </source>
</evidence>
<gene>
    <name evidence="8" type="ORF">ADUPG1_005567</name>
</gene>
<evidence type="ECO:0000313" key="8">
    <source>
        <dbReference type="EMBL" id="GKT30610.1"/>
    </source>
</evidence>